<evidence type="ECO:0000313" key="6">
    <source>
        <dbReference type="EMBL" id="KAG6508666.1"/>
    </source>
</evidence>
<dbReference type="GO" id="GO:1990904">
    <property type="term" value="C:ribonucleoprotein complex"/>
    <property type="evidence" value="ECO:0007669"/>
    <property type="project" value="UniProtKB-KW"/>
</dbReference>
<dbReference type="InterPro" id="IPR008991">
    <property type="entry name" value="Translation_prot_SH3-like_sf"/>
</dbReference>
<dbReference type="PANTHER" id="PTHR12242">
    <property type="entry name" value="OS02G0130600 PROTEIN-RELATED"/>
    <property type="match status" value="1"/>
</dbReference>
<keyword evidence="4" id="KW-0812">Transmembrane</keyword>
<evidence type="ECO:0000259" key="5">
    <source>
        <dbReference type="SMART" id="SM00739"/>
    </source>
</evidence>
<feature type="transmembrane region" description="Helical" evidence="4">
    <location>
        <begin position="99"/>
        <end position="120"/>
    </location>
</feature>
<gene>
    <name evidence="6" type="ORF">ZIOFF_034046</name>
</gene>
<feature type="transmembrane region" description="Helical" evidence="4">
    <location>
        <begin position="281"/>
        <end position="306"/>
    </location>
</feature>
<feature type="transmembrane region" description="Helical" evidence="4">
    <location>
        <begin position="55"/>
        <end position="78"/>
    </location>
</feature>
<dbReference type="CDD" id="cd06089">
    <property type="entry name" value="KOW_RPL26"/>
    <property type="match status" value="1"/>
</dbReference>
<dbReference type="PANTHER" id="PTHR12242:SF6">
    <property type="entry name" value="PROTEIN ROLLING PROTEIN"/>
    <property type="match status" value="1"/>
</dbReference>
<keyword evidence="4" id="KW-0472">Membrane</keyword>
<dbReference type="GO" id="GO:0003735">
    <property type="term" value="F:structural constituent of ribosome"/>
    <property type="evidence" value="ECO:0007669"/>
    <property type="project" value="InterPro"/>
</dbReference>
<feature type="transmembrane region" description="Helical" evidence="4">
    <location>
        <begin position="250"/>
        <end position="269"/>
    </location>
</feature>
<feature type="transmembrane region" description="Helical" evidence="4">
    <location>
        <begin position="126"/>
        <end position="149"/>
    </location>
</feature>
<dbReference type="SMART" id="SM00739">
    <property type="entry name" value="KOW"/>
    <property type="match status" value="1"/>
</dbReference>
<dbReference type="InterPro" id="IPR014722">
    <property type="entry name" value="Rib_uL2_dom2"/>
</dbReference>
<dbReference type="PROSITE" id="PS01108">
    <property type="entry name" value="RIBOSOMAL_L24"/>
    <property type="match status" value="1"/>
</dbReference>
<evidence type="ECO:0000313" key="7">
    <source>
        <dbReference type="Proteomes" id="UP000734854"/>
    </source>
</evidence>
<dbReference type="Pfam" id="PF00467">
    <property type="entry name" value="KOW"/>
    <property type="match status" value="1"/>
</dbReference>
<reference evidence="6 7" key="1">
    <citation type="submission" date="2020-08" db="EMBL/GenBank/DDBJ databases">
        <title>Plant Genome Project.</title>
        <authorList>
            <person name="Zhang R.-G."/>
        </authorList>
    </citation>
    <scope>NUCLEOTIDE SEQUENCE [LARGE SCALE GENOMIC DNA]</scope>
    <source>
        <tissue evidence="6">Rhizome</tissue>
    </source>
</reference>
<name>A0A8J5GL47_ZINOF</name>
<keyword evidence="2" id="KW-0689">Ribosomal protein</keyword>
<accession>A0A8J5GL47</accession>
<dbReference type="Proteomes" id="UP000734854">
    <property type="component" value="Unassembled WGS sequence"/>
</dbReference>
<comment type="caution">
    <text evidence="6">The sequence shown here is derived from an EMBL/GenBank/DDBJ whole genome shotgun (WGS) entry which is preliminary data.</text>
</comment>
<keyword evidence="4" id="KW-1133">Transmembrane helix</keyword>
<evidence type="ECO:0000256" key="2">
    <source>
        <dbReference type="ARBA" id="ARBA00022980"/>
    </source>
</evidence>
<dbReference type="GO" id="GO:0003723">
    <property type="term" value="F:RNA binding"/>
    <property type="evidence" value="ECO:0007669"/>
    <property type="project" value="InterPro"/>
</dbReference>
<keyword evidence="3" id="KW-0687">Ribonucleoprotein</keyword>
<evidence type="ECO:0000256" key="4">
    <source>
        <dbReference type="SAM" id="Phobius"/>
    </source>
</evidence>
<dbReference type="GO" id="GO:0016020">
    <property type="term" value="C:membrane"/>
    <property type="evidence" value="ECO:0007669"/>
    <property type="project" value="TreeGrafter"/>
</dbReference>
<evidence type="ECO:0000256" key="3">
    <source>
        <dbReference type="ARBA" id="ARBA00023274"/>
    </source>
</evidence>
<sequence>MGGTHDWWKWMGHVNSVYLRSVNGSVVSAVSISLVAPALMAVGEAEQGLAYWLRWQVAVCLVVLAVPAAVSVSVISSGRADPLRSSDLWLSCWKKASRFWLLGFRVVSLSILCFLLWQVLLLDRVFAFYFYTQWTFLLVIIYFLIASVISAYGCWMYGKCATENDEANAFLKEDVVVDIPVTLNATNRNKNASKSRSNYEHGYCQQKAGFWGYLMLIAYQTSAGAVVLTDIVFWGLLVPFLTDEHFKLDLLTGCMHTLNFIFLLLDTTLNSLPFPWFRMAYFVLWSCIYVIFQWILHACGFSWWVYCFLNFATMHQHLRINATTKMVTFLHFSGGPTLFLSSQLHGLLFGRAQSTQGRMGWKAAEKLFRHWKILRGDNVMIIRGKDKGETGIIKRVIRSQNRVIVEGKNLLDHESKTDHLIRAVSSIESMHCAIVYKNTSNKGKDMRVESFQLKPPFMFPMSRKPCKTGYKYLEDGTKVRVSRGLAASGAVIPCPEILKERRKPRPSFVGPKDTPVELVLEKTYDAKAGIGMPDL</sequence>
<dbReference type="InterPro" id="IPR005824">
    <property type="entry name" value="KOW"/>
</dbReference>
<comment type="similarity">
    <text evidence="1">Belongs to the universal ribosomal protein uL24 family.</text>
</comment>
<feature type="transmembrane region" description="Helical" evidence="4">
    <location>
        <begin position="21"/>
        <end position="43"/>
    </location>
</feature>
<feature type="domain" description="KOW" evidence="5">
    <location>
        <begin position="372"/>
        <end position="399"/>
    </location>
</feature>
<feature type="transmembrane region" description="Helical" evidence="4">
    <location>
        <begin position="213"/>
        <end position="238"/>
    </location>
</feature>
<dbReference type="GO" id="GO:0006412">
    <property type="term" value="P:translation"/>
    <property type="evidence" value="ECO:0007669"/>
    <property type="project" value="InterPro"/>
</dbReference>
<dbReference type="InterPro" id="IPR041988">
    <property type="entry name" value="Ribosomal_uL24_KOW"/>
</dbReference>
<proteinExistence type="inferred from homology"/>
<keyword evidence="7" id="KW-1185">Reference proteome</keyword>
<dbReference type="InterPro" id="IPR005825">
    <property type="entry name" value="Ribosomal_uL24_CS"/>
</dbReference>
<dbReference type="Gene3D" id="2.30.30.30">
    <property type="match status" value="1"/>
</dbReference>
<organism evidence="6 7">
    <name type="scientific">Zingiber officinale</name>
    <name type="common">Ginger</name>
    <name type="synonym">Amomum zingiber</name>
    <dbReference type="NCBI Taxonomy" id="94328"/>
    <lineage>
        <taxon>Eukaryota</taxon>
        <taxon>Viridiplantae</taxon>
        <taxon>Streptophyta</taxon>
        <taxon>Embryophyta</taxon>
        <taxon>Tracheophyta</taxon>
        <taxon>Spermatophyta</taxon>
        <taxon>Magnoliopsida</taxon>
        <taxon>Liliopsida</taxon>
        <taxon>Zingiberales</taxon>
        <taxon>Zingiberaceae</taxon>
        <taxon>Zingiber</taxon>
    </lineage>
</organism>
<evidence type="ECO:0000256" key="1">
    <source>
        <dbReference type="ARBA" id="ARBA00010618"/>
    </source>
</evidence>
<dbReference type="GO" id="GO:0005840">
    <property type="term" value="C:ribosome"/>
    <property type="evidence" value="ECO:0007669"/>
    <property type="project" value="UniProtKB-KW"/>
</dbReference>
<dbReference type="SUPFAM" id="SSF50104">
    <property type="entry name" value="Translation proteins SH3-like domain"/>
    <property type="match status" value="1"/>
</dbReference>
<dbReference type="EMBL" id="JACMSC010000009">
    <property type="protein sequence ID" value="KAG6508666.1"/>
    <property type="molecule type" value="Genomic_DNA"/>
</dbReference>
<dbReference type="AlphaFoldDB" id="A0A8J5GL47"/>
<protein>
    <recommendedName>
        <fullName evidence="5">KOW domain-containing protein</fullName>
    </recommendedName>
</protein>